<keyword evidence="1" id="KW-0378">Hydrolase</keyword>
<evidence type="ECO:0000256" key="1">
    <source>
        <dbReference type="RuleBase" id="RU364089"/>
    </source>
</evidence>
<keyword evidence="1" id="KW-0645">Protease</keyword>
<dbReference type="GO" id="GO:0070004">
    <property type="term" value="F:cysteine-type exopeptidase activity"/>
    <property type="evidence" value="ECO:0007669"/>
    <property type="project" value="InterPro"/>
</dbReference>
<evidence type="ECO:0000256" key="2">
    <source>
        <dbReference type="SAM" id="SignalP"/>
    </source>
</evidence>
<dbReference type="GO" id="GO:0016805">
    <property type="term" value="F:dipeptidase activity"/>
    <property type="evidence" value="ECO:0007669"/>
    <property type="project" value="UniProtKB-KW"/>
</dbReference>
<dbReference type="EMBL" id="CP001997">
    <property type="protein sequence ID" value="ADE56320.1"/>
    <property type="molecule type" value="Genomic_DNA"/>
</dbReference>
<feature type="signal peptide" evidence="2">
    <location>
        <begin position="1"/>
        <end position="40"/>
    </location>
</feature>
<feature type="chain" id="PRO_5003070601" description="Dipeptidase" evidence="2">
    <location>
        <begin position="41"/>
        <end position="549"/>
    </location>
</feature>
<dbReference type="PANTHER" id="PTHR12994">
    <property type="entry name" value="SECERNIN"/>
    <property type="match status" value="1"/>
</dbReference>
<dbReference type="KEGG" id="aco:Amico_0173"/>
<gene>
    <name evidence="3" type="ordered locus">Amico_0173</name>
</gene>
<sequence>MLLTLFKGADNVNRRKKCLGLAWAVPFCCLLVLVSTPSWACTAVLVGRSASADGSVINSHTADNWYDANLRVVKGQKYSPGTMMDVYINLLGEDANPPRVIGQIPQAEETYTYFHIGYSCFNEHQLSIGESTVGQKDELSAFLPDAKGILTIEQLEIIALQRTKTAREAIKLMGELAETYGFLPSCVGQGEALTIADPNEAWIFEIRSVGFMWKPGSGIPGAVWAAQRVPDDEVAVVTNGSVITEIDLSQPSYFMASKNYQDVAIQHGWYKPGSGCPFNWREAYSPRSGYWSMYSDWIRQRLHYLFKTLDPSKEWDPNADVSFYPFSIKPKKKISVQDVMTMQRSTLEGTPFNMEDNPAWLVPDVNGKLVKSELATPFPDNSMRDLLNIPYHRPISAKTSYSFVSQSRSWLPAPVGGILWFSMGHPHMGVYVPVYAGTTIIPKEWQNFKIGRFDQSSARWVFYLAADLVNRRYQLAFRDMEQVRVPFERELFEKQAEIEKKAVKLWSSSPELGTAYLNEISNNGMKDAMEKWWDLCTLLISKYMWGRVW</sequence>
<dbReference type="AlphaFoldDB" id="D5ECN8"/>
<keyword evidence="4" id="KW-1185">Reference proteome</keyword>
<proteinExistence type="inferred from homology"/>
<organism evidence="3 4">
    <name type="scientific">Aminobacterium colombiense (strain DSM 12261 / ALA-1)</name>
    <dbReference type="NCBI Taxonomy" id="572547"/>
    <lineage>
        <taxon>Bacteria</taxon>
        <taxon>Thermotogati</taxon>
        <taxon>Synergistota</taxon>
        <taxon>Synergistia</taxon>
        <taxon>Synergistales</taxon>
        <taxon>Aminobacteriaceae</taxon>
        <taxon>Aminobacterium</taxon>
    </lineage>
</organism>
<dbReference type="GO" id="GO:0006508">
    <property type="term" value="P:proteolysis"/>
    <property type="evidence" value="ECO:0007669"/>
    <property type="project" value="UniProtKB-KW"/>
</dbReference>
<dbReference type="PANTHER" id="PTHR12994:SF17">
    <property type="entry name" value="LD30995P"/>
    <property type="match status" value="1"/>
</dbReference>
<dbReference type="EC" id="3.4.-.-" evidence="1"/>
<keyword evidence="2" id="KW-0732">Signal</keyword>
<name>D5ECN8_AMICL</name>
<reference evidence="3 4" key="1">
    <citation type="journal article" date="2010" name="Stand. Genomic Sci.">
        <title>Complete genome sequence of Aminobacterium colombiense type strain (ALA-1).</title>
        <authorList>
            <person name="Chertkov O."/>
            <person name="Sikorski J."/>
            <person name="Brambilla E."/>
            <person name="Lapidus A."/>
            <person name="Copeland A."/>
            <person name="Glavina Del Rio T."/>
            <person name="Nolan M."/>
            <person name="Lucas S."/>
            <person name="Tice H."/>
            <person name="Cheng J.F."/>
            <person name="Han C."/>
            <person name="Detter J.C."/>
            <person name="Bruce D."/>
            <person name="Tapia R."/>
            <person name="Goodwin L."/>
            <person name="Pitluck S."/>
            <person name="Liolios K."/>
            <person name="Ivanova N."/>
            <person name="Mavromatis K."/>
            <person name="Ovchinnikova G."/>
            <person name="Pati A."/>
            <person name="Chen A."/>
            <person name="Palaniappan K."/>
            <person name="Land M."/>
            <person name="Hauser L."/>
            <person name="Chang Y.J."/>
            <person name="Jeffries C.D."/>
            <person name="Spring S."/>
            <person name="Rohde M."/>
            <person name="Goker M."/>
            <person name="Bristow J."/>
            <person name="Eisen J.A."/>
            <person name="Markowitz V."/>
            <person name="Hugenholtz P."/>
            <person name="Kyrpides N.C."/>
            <person name="Klenk H.P."/>
        </authorList>
    </citation>
    <scope>NUCLEOTIDE SEQUENCE [LARGE SCALE GENOMIC DNA]</scope>
    <source>
        <strain evidence="4">DSM 12261 / ALA-1</strain>
    </source>
</reference>
<evidence type="ECO:0000313" key="4">
    <source>
        <dbReference type="Proteomes" id="UP000002366"/>
    </source>
</evidence>
<protein>
    <recommendedName>
        <fullName evidence="1">Dipeptidase</fullName>
        <ecNumber evidence="1">3.4.-.-</ecNumber>
    </recommendedName>
</protein>
<evidence type="ECO:0000313" key="3">
    <source>
        <dbReference type="EMBL" id="ADE56320.1"/>
    </source>
</evidence>
<dbReference type="HOGENOM" id="CLU_014823_3_0_0"/>
<dbReference type="Proteomes" id="UP000002366">
    <property type="component" value="Chromosome"/>
</dbReference>
<dbReference type="InterPro" id="IPR005322">
    <property type="entry name" value="Peptidase_C69"/>
</dbReference>
<dbReference type="Pfam" id="PF03577">
    <property type="entry name" value="Peptidase_C69"/>
    <property type="match status" value="1"/>
</dbReference>
<comment type="similarity">
    <text evidence="1">Belongs to the peptidase C69 family.</text>
</comment>
<dbReference type="eggNOG" id="COG4690">
    <property type="taxonomic scope" value="Bacteria"/>
</dbReference>
<dbReference type="Gene3D" id="3.60.60.10">
    <property type="entry name" value="Penicillin V Acylase, Chain A"/>
    <property type="match status" value="1"/>
</dbReference>
<dbReference type="STRING" id="572547.Amico_0173"/>
<keyword evidence="1" id="KW-0224">Dipeptidase</keyword>
<accession>D5ECN8</accession>
<comment type="catalytic activity">
    <reaction evidence="1">
        <text>an L-aminoacyl-L-amino acid + H2O = 2 an L-alpha-amino acid</text>
        <dbReference type="Rhea" id="RHEA:48940"/>
        <dbReference type="ChEBI" id="CHEBI:15377"/>
        <dbReference type="ChEBI" id="CHEBI:59869"/>
        <dbReference type="ChEBI" id="CHEBI:77460"/>
    </reaction>
</comment>